<organism evidence="1 2">
    <name type="scientific">Pusillibacter faecalis</name>
    <dbReference type="NCBI Taxonomy" id="2714358"/>
    <lineage>
        <taxon>Bacteria</taxon>
        <taxon>Bacillati</taxon>
        <taxon>Bacillota</taxon>
        <taxon>Clostridia</taxon>
        <taxon>Eubacteriales</taxon>
        <taxon>Oscillospiraceae</taxon>
        <taxon>Pusillibacter</taxon>
    </lineage>
</organism>
<dbReference type="InterPro" id="IPR029045">
    <property type="entry name" value="ClpP/crotonase-like_dom_sf"/>
</dbReference>
<dbReference type="GO" id="GO:0006635">
    <property type="term" value="P:fatty acid beta-oxidation"/>
    <property type="evidence" value="ECO:0007669"/>
    <property type="project" value="TreeGrafter"/>
</dbReference>
<dbReference type="PANTHER" id="PTHR11941">
    <property type="entry name" value="ENOYL-COA HYDRATASE-RELATED"/>
    <property type="match status" value="1"/>
</dbReference>
<dbReference type="InterPro" id="IPR001753">
    <property type="entry name" value="Enoyl-CoA_hydra/iso"/>
</dbReference>
<evidence type="ECO:0000313" key="2">
    <source>
        <dbReference type="Proteomes" id="UP000679848"/>
    </source>
</evidence>
<proteinExistence type="predicted"/>
<sequence>MSACKVEVKDYICTVTIDRPPANATSKETYDEIRDTFYALDRREDIKVVILTGAGKIFMAGNELSEFGEFMEPSKCTVHYDRIRNAYLAVKNCRYPVIGAINGSAAGAGCAFAGCCDVLIAAQGAKFALSEIKVGIIGADGYASLMVPEKVLRYMAFSGNPLLAEQIAQWGGIWKVVPREQVLEEAQKLAAEFAQNARRALILWKQCLNENYEHELPKKFNNNLQATIAYQPYHDFKEASTAFIEKRVPEYDEQ</sequence>
<evidence type="ECO:0000313" key="1">
    <source>
        <dbReference type="EMBL" id="BCK85428.1"/>
    </source>
</evidence>
<gene>
    <name evidence="1" type="ORF">MM59RIKEN_27470</name>
</gene>
<accession>A0A810QAW9</accession>
<reference evidence="1" key="1">
    <citation type="submission" date="2020-09" db="EMBL/GenBank/DDBJ databases">
        <title>New species isolated from human feces.</title>
        <authorList>
            <person name="Kitahara M."/>
            <person name="Shigeno Y."/>
            <person name="Shime M."/>
            <person name="Matsumoto Y."/>
            <person name="Nakamura S."/>
            <person name="Motooka D."/>
            <person name="Fukuoka S."/>
            <person name="Nishikawa H."/>
            <person name="Benno Y."/>
        </authorList>
    </citation>
    <scope>NUCLEOTIDE SEQUENCE</scope>
    <source>
        <strain evidence="1">MM59</strain>
    </source>
</reference>
<dbReference type="EMBL" id="AP023420">
    <property type="protein sequence ID" value="BCK85428.1"/>
    <property type="molecule type" value="Genomic_DNA"/>
</dbReference>
<dbReference type="CDD" id="cd06558">
    <property type="entry name" value="crotonase-like"/>
    <property type="match status" value="1"/>
</dbReference>
<dbReference type="PANTHER" id="PTHR11941:SF54">
    <property type="entry name" value="ENOYL-COA HYDRATASE, MITOCHONDRIAL"/>
    <property type="match status" value="1"/>
</dbReference>
<dbReference type="KEGG" id="pfaa:MM59RIKEN_27470"/>
<dbReference type="Proteomes" id="UP000679848">
    <property type="component" value="Chromosome"/>
</dbReference>
<dbReference type="RefSeq" id="WP_187030559.1">
    <property type="nucleotide sequence ID" value="NZ_AP023420.1"/>
</dbReference>
<dbReference type="GO" id="GO:0003824">
    <property type="term" value="F:catalytic activity"/>
    <property type="evidence" value="ECO:0007669"/>
    <property type="project" value="UniProtKB-ARBA"/>
</dbReference>
<name>A0A810QAW9_9FIRM</name>
<dbReference type="Pfam" id="PF00378">
    <property type="entry name" value="ECH_1"/>
    <property type="match status" value="1"/>
</dbReference>
<protein>
    <submittedName>
        <fullName evidence="1">Enoyl-CoA hydratase</fullName>
    </submittedName>
</protein>
<dbReference type="Gene3D" id="3.90.226.10">
    <property type="entry name" value="2-enoyl-CoA Hydratase, Chain A, domain 1"/>
    <property type="match status" value="1"/>
</dbReference>
<keyword evidence="2" id="KW-1185">Reference proteome</keyword>
<dbReference type="SUPFAM" id="SSF52096">
    <property type="entry name" value="ClpP/crotonase"/>
    <property type="match status" value="1"/>
</dbReference>
<dbReference type="AlphaFoldDB" id="A0A810QAW9"/>